<keyword evidence="2" id="KW-0238">DNA-binding</keyword>
<evidence type="ECO:0000313" key="5">
    <source>
        <dbReference type="EMBL" id="MEM5550174.1"/>
    </source>
</evidence>
<dbReference type="InterPro" id="IPR036388">
    <property type="entry name" value="WH-like_DNA-bd_sf"/>
</dbReference>
<comment type="caution">
    <text evidence="5">The sequence shown here is derived from an EMBL/GenBank/DDBJ whole genome shotgun (WGS) entry which is preliminary data.</text>
</comment>
<sequence>MPNKGVHSSQFPNHFQIESIELLNGLFEFTSSAFFLIDPNMQQKGIVLQGVERKTDQAYRDHFKDLDLSHPSRFVNRSDTVVCLEDLYIGQTFHQSIYYLDFLKPMNIEHACDMFFRTDGKIIAVFTIMRDPSLPKFSDDEIKKLKAIQKFLEYSINLVYLPARISQRESISKNYGLTDRELDVLEWIIVGAENKVVAKELSISLATVKTHLIHIFTKFTVNSRAKLLAKVFSEISNDATL</sequence>
<dbReference type="CDD" id="cd06170">
    <property type="entry name" value="LuxR_C_like"/>
    <property type="match status" value="1"/>
</dbReference>
<proteinExistence type="predicted"/>
<dbReference type="InterPro" id="IPR016032">
    <property type="entry name" value="Sig_transdc_resp-reg_C-effctor"/>
</dbReference>
<keyword evidence="6" id="KW-1185">Reference proteome</keyword>
<dbReference type="Proteomes" id="UP001388366">
    <property type="component" value="Unassembled WGS sequence"/>
</dbReference>
<dbReference type="PANTHER" id="PTHR44688">
    <property type="entry name" value="DNA-BINDING TRANSCRIPTIONAL ACTIVATOR DEVR_DOSR"/>
    <property type="match status" value="1"/>
</dbReference>
<evidence type="ECO:0000256" key="1">
    <source>
        <dbReference type="ARBA" id="ARBA00023015"/>
    </source>
</evidence>
<gene>
    <name evidence="5" type="ORF">WNY63_05450</name>
</gene>
<dbReference type="SMART" id="SM00421">
    <property type="entry name" value="HTH_LUXR"/>
    <property type="match status" value="1"/>
</dbReference>
<evidence type="ECO:0000259" key="4">
    <source>
        <dbReference type="PROSITE" id="PS50043"/>
    </source>
</evidence>
<dbReference type="PROSITE" id="PS00622">
    <property type="entry name" value="HTH_LUXR_1"/>
    <property type="match status" value="1"/>
</dbReference>
<name>A0ABU9TZG0_9GAMM</name>
<dbReference type="InterPro" id="IPR000792">
    <property type="entry name" value="Tscrpt_reg_LuxR_C"/>
</dbReference>
<reference evidence="5 6" key="1">
    <citation type="submission" date="2024-03" db="EMBL/GenBank/DDBJ databases">
        <title>Community enrichment and isolation of bacterial strains for fucoidan degradation.</title>
        <authorList>
            <person name="Sichert A."/>
        </authorList>
    </citation>
    <scope>NUCLEOTIDE SEQUENCE [LARGE SCALE GENOMIC DNA]</scope>
    <source>
        <strain evidence="5 6">AS81</strain>
    </source>
</reference>
<dbReference type="SUPFAM" id="SSF46894">
    <property type="entry name" value="C-terminal effector domain of the bipartite response regulators"/>
    <property type="match status" value="1"/>
</dbReference>
<protein>
    <submittedName>
        <fullName evidence="5">Helix-turn-helix transcriptional regulator</fullName>
    </submittedName>
</protein>
<evidence type="ECO:0000256" key="2">
    <source>
        <dbReference type="ARBA" id="ARBA00023125"/>
    </source>
</evidence>
<accession>A0ABU9TZG0</accession>
<dbReference type="PANTHER" id="PTHR44688:SF16">
    <property type="entry name" value="DNA-BINDING TRANSCRIPTIONAL ACTIVATOR DEVR_DOSR"/>
    <property type="match status" value="1"/>
</dbReference>
<organism evidence="5 6">
    <name type="scientific">Pseudoalteromonas neustonica</name>
    <dbReference type="NCBI Taxonomy" id="1840331"/>
    <lineage>
        <taxon>Bacteria</taxon>
        <taxon>Pseudomonadati</taxon>
        <taxon>Pseudomonadota</taxon>
        <taxon>Gammaproteobacteria</taxon>
        <taxon>Alteromonadales</taxon>
        <taxon>Pseudoalteromonadaceae</taxon>
        <taxon>Pseudoalteromonas</taxon>
    </lineage>
</organism>
<evidence type="ECO:0000256" key="3">
    <source>
        <dbReference type="ARBA" id="ARBA00023163"/>
    </source>
</evidence>
<dbReference type="RefSeq" id="WP_342883468.1">
    <property type="nucleotide sequence ID" value="NZ_JBBMQU010000006.1"/>
</dbReference>
<keyword evidence="1" id="KW-0805">Transcription regulation</keyword>
<dbReference type="PRINTS" id="PR00038">
    <property type="entry name" value="HTHLUXR"/>
</dbReference>
<evidence type="ECO:0000313" key="6">
    <source>
        <dbReference type="Proteomes" id="UP001388366"/>
    </source>
</evidence>
<dbReference type="Pfam" id="PF00196">
    <property type="entry name" value="GerE"/>
    <property type="match status" value="1"/>
</dbReference>
<dbReference type="Gene3D" id="1.10.10.10">
    <property type="entry name" value="Winged helix-like DNA-binding domain superfamily/Winged helix DNA-binding domain"/>
    <property type="match status" value="1"/>
</dbReference>
<dbReference type="PROSITE" id="PS50043">
    <property type="entry name" value="HTH_LUXR_2"/>
    <property type="match status" value="1"/>
</dbReference>
<feature type="domain" description="HTH luxR-type" evidence="4">
    <location>
        <begin position="170"/>
        <end position="235"/>
    </location>
</feature>
<keyword evidence="3" id="KW-0804">Transcription</keyword>
<dbReference type="EMBL" id="JBBMQU010000006">
    <property type="protein sequence ID" value="MEM5550174.1"/>
    <property type="molecule type" value="Genomic_DNA"/>
</dbReference>